<keyword evidence="4" id="KW-1185">Reference proteome</keyword>
<feature type="transmembrane region" description="Helical" evidence="1">
    <location>
        <begin position="39"/>
        <end position="64"/>
    </location>
</feature>
<sequence>MKSTARMTAILATGAMLTLVLAAPAAAAAAPSEDLLGSLLATVSKILEGILGGGALGAVLPGLLGG</sequence>
<dbReference type="RefSeq" id="WP_132504294.1">
    <property type="nucleotide sequence ID" value="NZ_SMKP01000006.1"/>
</dbReference>
<dbReference type="EMBL" id="SMKP01000006">
    <property type="protein sequence ID" value="TDD25317.1"/>
    <property type="molecule type" value="Genomic_DNA"/>
</dbReference>
<proteinExistence type="predicted"/>
<keyword evidence="1" id="KW-0812">Transmembrane</keyword>
<comment type="caution">
    <text evidence="3">The sequence shown here is derived from an EMBL/GenBank/DDBJ whole genome shotgun (WGS) entry which is preliminary data.</text>
</comment>
<feature type="signal peptide" evidence="2">
    <location>
        <begin position="1"/>
        <end position="29"/>
    </location>
</feature>
<keyword evidence="2" id="KW-0732">Signal</keyword>
<dbReference type="AlphaFoldDB" id="A0A4V2YG14"/>
<gene>
    <name evidence="3" type="ORF">E1294_03310</name>
</gene>
<evidence type="ECO:0000313" key="4">
    <source>
        <dbReference type="Proteomes" id="UP000294543"/>
    </source>
</evidence>
<feature type="chain" id="PRO_5039472380" description="Secreted protein" evidence="2">
    <location>
        <begin position="30"/>
        <end position="66"/>
    </location>
</feature>
<evidence type="ECO:0000256" key="1">
    <source>
        <dbReference type="SAM" id="Phobius"/>
    </source>
</evidence>
<protein>
    <recommendedName>
        <fullName evidence="5">Secreted protein</fullName>
    </recommendedName>
</protein>
<evidence type="ECO:0000256" key="2">
    <source>
        <dbReference type="SAM" id="SignalP"/>
    </source>
</evidence>
<organism evidence="3 4">
    <name type="scientific">Nonomuraea diastatica</name>
    <dbReference type="NCBI Taxonomy" id="1848329"/>
    <lineage>
        <taxon>Bacteria</taxon>
        <taxon>Bacillati</taxon>
        <taxon>Actinomycetota</taxon>
        <taxon>Actinomycetes</taxon>
        <taxon>Streptosporangiales</taxon>
        <taxon>Streptosporangiaceae</taxon>
        <taxon>Nonomuraea</taxon>
    </lineage>
</organism>
<keyword evidence="1" id="KW-1133">Transmembrane helix</keyword>
<reference evidence="3 4" key="1">
    <citation type="submission" date="2019-03" db="EMBL/GenBank/DDBJ databases">
        <title>Draft genome sequences of novel Actinobacteria.</title>
        <authorList>
            <person name="Sahin N."/>
            <person name="Ay H."/>
            <person name="Saygin H."/>
        </authorList>
    </citation>
    <scope>NUCLEOTIDE SEQUENCE [LARGE SCALE GENOMIC DNA]</scope>
    <source>
        <strain evidence="3 4">KC712</strain>
    </source>
</reference>
<name>A0A4V2YG14_9ACTN</name>
<evidence type="ECO:0008006" key="5">
    <source>
        <dbReference type="Google" id="ProtNLM"/>
    </source>
</evidence>
<accession>A0A4V2YG14</accession>
<keyword evidence="1" id="KW-0472">Membrane</keyword>
<dbReference type="Proteomes" id="UP000294543">
    <property type="component" value="Unassembled WGS sequence"/>
</dbReference>
<evidence type="ECO:0000313" key="3">
    <source>
        <dbReference type="EMBL" id="TDD25317.1"/>
    </source>
</evidence>